<dbReference type="GO" id="GO:0004806">
    <property type="term" value="F:triacylglycerol lipase activity"/>
    <property type="evidence" value="ECO:0007669"/>
    <property type="project" value="InterPro"/>
</dbReference>
<dbReference type="OrthoDB" id="2373480at2759"/>
<protein>
    <submittedName>
        <fullName evidence="3">LIP-domain-containing protein</fullName>
    </submittedName>
</protein>
<keyword evidence="4" id="KW-1185">Reference proteome</keyword>
<feature type="non-terminal residue" evidence="3">
    <location>
        <position position="1"/>
    </location>
</feature>
<accession>A0A1X2GFZ5</accession>
<evidence type="ECO:0000313" key="4">
    <source>
        <dbReference type="Proteomes" id="UP000242146"/>
    </source>
</evidence>
<sequence>MACMASSIIAAPFLPRQVANSTASGNTTTPSSGGDIYTPPSGWEATSPGTILKLQNLNGSLAALSVFPQNLQNVYQILYRTTDSKGQPTTTVTTLIEPFNPDPSKLVSYQVMEDSADPQCAPSYVLKQNSKQGLVTQAEMLFIDTLLERGYYVSVPDYEGNQAEFTVGAMAGHAVLDGIRASLASANQTNVRSSAVVQLWGYSGGALATGWAASLQPNYAPELGSVIIGAALGGTPVNLNATLNVVNKSLFSGFIPAGILGLMASDSDLTAYVDSLLLPEKRDQFYSVRNMCLAQVLLTFPSQDVTTWFSRPDYINSPIATKALNDNNLSLQPTAPKIPLFMYHSKGDEVVPFQPASDLRTQWCGQGTNIAFTEDLLSEHATLFITGSSNAILYLQDRFNGNASPNGCTYTTALSSALNPNALFVFGQQIFDDLLAILGQKIGPGNW</sequence>
<dbReference type="InterPro" id="IPR029058">
    <property type="entry name" value="AB_hydrolase_fold"/>
</dbReference>
<organism evidence="3 4">
    <name type="scientific">Hesseltinella vesiculosa</name>
    <dbReference type="NCBI Taxonomy" id="101127"/>
    <lineage>
        <taxon>Eukaryota</taxon>
        <taxon>Fungi</taxon>
        <taxon>Fungi incertae sedis</taxon>
        <taxon>Mucoromycota</taxon>
        <taxon>Mucoromycotina</taxon>
        <taxon>Mucoromycetes</taxon>
        <taxon>Mucorales</taxon>
        <taxon>Cunninghamellaceae</taxon>
        <taxon>Hesseltinella</taxon>
    </lineage>
</organism>
<dbReference type="Gene3D" id="1.10.260.130">
    <property type="match status" value="1"/>
</dbReference>
<evidence type="ECO:0000313" key="3">
    <source>
        <dbReference type="EMBL" id="ORX52841.1"/>
    </source>
</evidence>
<comment type="caution">
    <text evidence="3">The sequence shown here is derived from an EMBL/GenBank/DDBJ whole genome shotgun (WGS) entry which is preliminary data.</text>
</comment>
<dbReference type="PANTHER" id="PTHR34853:SF5">
    <property type="entry name" value="LIP-DOMAIN-CONTAINING PROTEIN-RELATED"/>
    <property type="match status" value="1"/>
</dbReference>
<dbReference type="EMBL" id="MCGT01000017">
    <property type="protein sequence ID" value="ORX52841.1"/>
    <property type="molecule type" value="Genomic_DNA"/>
</dbReference>
<dbReference type="InterPro" id="IPR005152">
    <property type="entry name" value="Lipase_secreted"/>
</dbReference>
<dbReference type="Gene3D" id="3.40.50.1820">
    <property type="entry name" value="alpha/beta hydrolase"/>
    <property type="match status" value="1"/>
</dbReference>
<dbReference type="AlphaFoldDB" id="A0A1X2GFZ5"/>
<feature type="compositionally biased region" description="Polar residues" evidence="2">
    <location>
        <begin position="20"/>
        <end position="32"/>
    </location>
</feature>
<dbReference type="Pfam" id="PF03583">
    <property type="entry name" value="LIP"/>
    <property type="match status" value="1"/>
</dbReference>
<proteinExistence type="predicted"/>
<feature type="region of interest" description="Disordered" evidence="2">
    <location>
        <begin position="20"/>
        <end position="41"/>
    </location>
</feature>
<dbReference type="GO" id="GO:0016042">
    <property type="term" value="P:lipid catabolic process"/>
    <property type="evidence" value="ECO:0007669"/>
    <property type="project" value="InterPro"/>
</dbReference>
<dbReference type="SUPFAM" id="SSF53474">
    <property type="entry name" value="alpha/beta-Hydrolases"/>
    <property type="match status" value="1"/>
</dbReference>
<dbReference type="PANTHER" id="PTHR34853">
    <property type="match status" value="1"/>
</dbReference>
<evidence type="ECO:0000256" key="2">
    <source>
        <dbReference type="SAM" id="MobiDB-lite"/>
    </source>
</evidence>
<keyword evidence="1" id="KW-0378">Hydrolase</keyword>
<name>A0A1X2GFZ5_9FUNG</name>
<evidence type="ECO:0000256" key="1">
    <source>
        <dbReference type="ARBA" id="ARBA00022801"/>
    </source>
</evidence>
<gene>
    <name evidence="3" type="ORF">DM01DRAFT_1306586</name>
</gene>
<reference evidence="3 4" key="1">
    <citation type="submission" date="2016-07" db="EMBL/GenBank/DDBJ databases">
        <title>Pervasive Adenine N6-methylation of Active Genes in Fungi.</title>
        <authorList>
            <consortium name="DOE Joint Genome Institute"/>
            <person name="Mondo S.J."/>
            <person name="Dannebaum R.O."/>
            <person name="Kuo R.C."/>
            <person name="Labutti K."/>
            <person name="Haridas S."/>
            <person name="Kuo A."/>
            <person name="Salamov A."/>
            <person name="Ahrendt S.R."/>
            <person name="Lipzen A."/>
            <person name="Sullivan W."/>
            <person name="Andreopoulos W.B."/>
            <person name="Clum A."/>
            <person name="Lindquist E."/>
            <person name="Daum C."/>
            <person name="Ramamoorthy G.K."/>
            <person name="Gryganskyi A."/>
            <person name="Culley D."/>
            <person name="Magnuson J.K."/>
            <person name="James T.Y."/>
            <person name="O'Malley M.A."/>
            <person name="Stajich J.E."/>
            <person name="Spatafora J.W."/>
            <person name="Visel A."/>
            <person name="Grigoriev I.V."/>
        </authorList>
    </citation>
    <scope>NUCLEOTIDE SEQUENCE [LARGE SCALE GENOMIC DNA]</scope>
    <source>
        <strain evidence="3 4">NRRL 3301</strain>
    </source>
</reference>
<dbReference type="Proteomes" id="UP000242146">
    <property type="component" value="Unassembled WGS sequence"/>
</dbReference>